<protein>
    <submittedName>
        <fullName evidence="1">Uncharacterized protein</fullName>
    </submittedName>
</protein>
<dbReference type="Proteomes" id="UP000178429">
    <property type="component" value="Unassembled WGS sequence"/>
</dbReference>
<gene>
    <name evidence="1" type="ORF">A2975_05475</name>
</gene>
<organism evidence="1 2">
    <name type="scientific">Candidatus Woesebacteria bacterium RIFCSPLOWO2_01_FULL_44_14</name>
    <dbReference type="NCBI Taxonomy" id="1802525"/>
    <lineage>
        <taxon>Bacteria</taxon>
        <taxon>Candidatus Woeseibacteriota</taxon>
    </lineage>
</organism>
<reference evidence="1 2" key="1">
    <citation type="journal article" date="2016" name="Nat. Commun.">
        <title>Thousands of microbial genomes shed light on interconnected biogeochemical processes in an aquifer system.</title>
        <authorList>
            <person name="Anantharaman K."/>
            <person name="Brown C.T."/>
            <person name="Hug L.A."/>
            <person name="Sharon I."/>
            <person name="Castelle C.J."/>
            <person name="Probst A.J."/>
            <person name="Thomas B.C."/>
            <person name="Singh A."/>
            <person name="Wilkins M.J."/>
            <person name="Karaoz U."/>
            <person name="Brodie E.L."/>
            <person name="Williams K.H."/>
            <person name="Hubbard S.S."/>
            <person name="Banfield J.F."/>
        </authorList>
    </citation>
    <scope>NUCLEOTIDE SEQUENCE [LARGE SCALE GENOMIC DNA]</scope>
</reference>
<accession>A0A1F8BYR2</accession>
<name>A0A1F8BYR2_9BACT</name>
<proteinExistence type="predicted"/>
<dbReference type="STRING" id="1802525.A2975_05475"/>
<evidence type="ECO:0000313" key="2">
    <source>
        <dbReference type="Proteomes" id="UP000178429"/>
    </source>
</evidence>
<comment type="caution">
    <text evidence="1">The sequence shown here is derived from an EMBL/GenBank/DDBJ whole genome shotgun (WGS) entry which is preliminary data.</text>
</comment>
<dbReference type="EMBL" id="MGHL01000019">
    <property type="protein sequence ID" value="OGM68719.1"/>
    <property type="molecule type" value="Genomic_DNA"/>
</dbReference>
<sequence length="98" mass="11228">MFKSVMVSVKPRLNQADVKLLKGIFATKDDLKKLATKDDLKDFATKIDLLKMERRLKLHVSKAKIDLATRISRVATSSPTIKMFNDLEGRINRYHPTN</sequence>
<dbReference type="AlphaFoldDB" id="A0A1F8BYR2"/>
<evidence type="ECO:0000313" key="1">
    <source>
        <dbReference type="EMBL" id="OGM68719.1"/>
    </source>
</evidence>